<name>A0A4Q0A0K7_9FUNG</name>
<dbReference type="EMBL" id="ML002285">
    <property type="protein sequence ID" value="RKP39258.1"/>
    <property type="molecule type" value="Genomic_DNA"/>
</dbReference>
<gene>
    <name evidence="7" type="ORF">BJ085DRAFT_17614</name>
</gene>
<dbReference type="InterPro" id="IPR036322">
    <property type="entry name" value="WD40_repeat_dom_sf"/>
</dbReference>
<feature type="coiled-coil region" evidence="5">
    <location>
        <begin position="31"/>
        <end position="58"/>
    </location>
</feature>
<dbReference type="PROSITE" id="PS50082">
    <property type="entry name" value="WD_REPEATS_2"/>
    <property type="match status" value="3"/>
</dbReference>
<feature type="region of interest" description="Disordered" evidence="6">
    <location>
        <begin position="80"/>
        <end position="103"/>
    </location>
</feature>
<dbReference type="Pfam" id="PF00400">
    <property type="entry name" value="WD40"/>
    <property type="match status" value="4"/>
</dbReference>
<evidence type="ECO:0000313" key="8">
    <source>
        <dbReference type="Proteomes" id="UP000268162"/>
    </source>
</evidence>
<keyword evidence="2 4" id="KW-0853">WD repeat</keyword>
<dbReference type="SMART" id="SM00320">
    <property type="entry name" value="WD40"/>
    <property type="match status" value="5"/>
</dbReference>
<dbReference type="InterPro" id="IPR001680">
    <property type="entry name" value="WD40_rpt"/>
</dbReference>
<dbReference type="STRING" id="215637.A0A4Q0A0K7"/>
<evidence type="ECO:0000256" key="4">
    <source>
        <dbReference type="PROSITE-ProRule" id="PRU00221"/>
    </source>
</evidence>
<feature type="repeat" description="WD" evidence="4">
    <location>
        <begin position="301"/>
        <end position="343"/>
    </location>
</feature>
<feature type="repeat" description="WD" evidence="4">
    <location>
        <begin position="258"/>
        <end position="300"/>
    </location>
</feature>
<sequence>MISALAWIQKGVAKPKPLRYEMNESEYERIQSLVNDELEAAKQDAAEAKQKAKTIAAAAPKAQTIEELEPELAKYNLDDYDDTPEVQAGDGDDNGDDDIDGLGAGNVSSLFSRMKDLTDQVGDDEYLKPKDGDSDSEDDEYDILPTDNVLLAARTEENISQLEMCVYEEQESNMYVHHDFMLPAFPLCVEPLDFDVRNPANDAATANFVAIGTFDPFIEIWNLDLLDCMFPDVVLGQQTADGKMRAKDRSVIKGSQRKEFHTDAIMGLSWNRSHRNLLASSSADRTVKLWDLRTAQCAASYDHHLDKVQAVEWNPAETTVLATGGYDRRVTVFDSRSPGSIMGTSLTGDVECLRWDPHSPQCLYVTSDDGIVTYLDVRNLSSASVDAIQTLPQAPALYRIHAHDDAVSGFDVHPHVPGCIVTGSNDQKIKFWNIGSDLRPSMVLSRNLGVGKVFSLAFCPDSPFHLAAAGSEGKALVWNTYNNRSIRETFGPRFKGPTTPAVSANDNPVGVQHNADSDEEENKDGLDQVGAGSFAMDEDEDSD</sequence>
<accession>A0A4Q0A0K7</accession>
<evidence type="ECO:0000313" key="7">
    <source>
        <dbReference type="EMBL" id="RKP39258.1"/>
    </source>
</evidence>
<keyword evidence="8" id="KW-1185">Reference proteome</keyword>
<dbReference type="InterPro" id="IPR019775">
    <property type="entry name" value="WD40_repeat_CS"/>
</dbReference>
<protein>
    <submittedName>
        <fullName evidence="7">WD40-repeat-containing domain protein</fullName>
    </submittedName>
</protein>
<feature type="region of interest" description="Disordered" evidence="6">
    <location>
        <begin position="121"/>
        <end position="141"/>
    </location>
</feature>
<feature type="region of interest" description="Disordered" evidence="6">
    <location>
        <begin position="490"/>
        <end position="543"/>
    </location>
</feature>
<organism evidence="7 8">
    <name type="scientific">Dimargaris cristalligena</name>
    <dbReference type="NCBI Taxonomy" id="215637"/>
    <lineage>
        <taxon>Eukaryota</taxon>
        <taxon>Fungi</taxon>
        <taxon>Fungi incertae sedis</taxon>
        <taxon>Zoopagomycota</taxon>
        <taxon>Kickxellomycotina</taxon>
        <taxon>Dimargaritomycetes</taxon>
        <taxon>Dimargaritales</taxon>
        <taxon>Dimargaritaceae</taxon>
        <taxon>Dimargaris</taxon>
    </lineage>
</organism>
<keyword evidence="3" id="KW-0677">Repeat</keyword>
<proteinExistence type="predicted"/>
<dbReference type="PANTHER" id="PTHR14091">
    <property type="entry name" value="PERIODIC TRYPTOPHAN PROTEIN 1"/>
    <property type="match status" value="1"/>
</dbReference>
<dbReference type="GO" id="GO:0006364">
    <property type="term" value="P:rRNA processing"/>
    <property type="evidence" value="ECO:0007669"/>
    <property type="project" value="InterPro"/>
</dbReference>
<dbReference type="InterPro" id="IPR020472">
    <property type="entry name" value="WD40_PAC1"/>
</dbReference>
<reference evidence="8" key="1">
    <citation type="journal article" date="2018" name="Nat. Microbiol.">
        <title>Leveraging single-cell genomics to expand the fungal tree of life.</title>
        <authorList>
            <person name="Ahrendt S.R."/>
            <person name="Quandt C.A."/>
            <person name="Ciobanu D."/>
            <person name="Clum A."/>
            <person name="Salamov A."/>
            <person name="Andreopoulos B."/>
            <person name="Cheng J.F."/>
            <person name="Woyke T."/>
            <person name="Pelin A."/>
            <person name="Henrissat B."/>
            <person name="Reynolds N.K."/>
            <person name="Benny G.L."/>
            <person name="Smith M.E."/>
            <person name="James T.Y."/>
            <person name="Grigoriev I.V."/>
        </authorList>
    </citation>
    <scope>NUCLEOTIDE SEQUENCE [LARGE SCALE GENOMIC DNA]</scope>
    <source>
        <strain evidence="8">RSA 468</strain>
    </source>
</reference>
<feature type="compositionally biased region" description="Acidic residues" evidence="6">
    <location>
        <begin position="80"/>
        <end position="100"/>
    </location>
</feature>
<feature type="repeat" description="WD" evidence="4">
    <location>
        <begin position="400"/>
        <end position="434"/>
    </location>
</feature>
<dbReference type="Proteomes" id="UP000268162">
    <property type="component" value="Unassembled WGS sequence"/>
</dbReference>
<dbReference type="InterPro" id="IPR015943">
    <property type="entry name" value="WD40/YVTN_repeat-like_dom_sf"/>
</dbReference>
<keyword evidence="1" id="KW-0597">Phosphoprotein</keyword>
<dbReference type="GO" id="GO:0005634">
    <property type="term" value="C:nucleus"/>
    <property type="evidence" value="ECO:0007669"/>
    <property type="project" value="TreeGrafter"/>
</dbReference>
<dbReference type="PANTHER" id="PTHR14091:SF0">
    <property type="entry name" value="PERIODIC TRYPTOPHAN PROTEIN 1 HOMOLOG"/>
    <property type="match status" value="1"/>
</dbReference>
<dbReference type="PROSITE" id="PS50294">
    <property type="entry name" value="WD_REPEATS_REGION"/>
    <property type="match status" value="2"/>
</dbReference>
<dbReference type="PROSITE" id="PS00678">
    <property type="entry name" value="WD_REPEATS_1"/>
    <property type="match status" value="2"/>
</dbReference>
<dbReference type="PRINTS" id="PR00320">
    <property type="entry name" value="GPROTEINBRPT"/>
</dbReference>
<evidence type="ECO:0000256" key="6">
    <source>
        <dbReference type="SAM" id="MobiDB-lite"/>
    </source>
</evidence>
<dbReference type="Gene3D" id="2.130.10.10">
    <property type="entry name" value="YVTN repeat-like/Quinoprotein amine dehydrogenase"/>
    <property type="match status" value="2"/>
</dbReference>
<evidence type="ECO:0000256" key="1">
    <source>
        <dbReference type="ARBA" id="ARBA00022553"/>
    </source>
</evidence>
<keyword evidence="5" id="KW-0175">Coiled coil</keyword>
<dbReference type="AlphaFoldDB" id="A0A4Q0A0K7"/>
<evidence type="ECO:0000256" key="5">
    <source>
        <dbReference type="SAM" id="Coils"/>
    </source>
</evidence>
<dbReference type="SUPFAM" id="SSF50978">
    <property type="entry name" value="WD40 repeat-like"/>
    <property type="match status" value="1"/>
</dbReference>
<dbReference type="InterPro" id="IPR044285">
    <property type="entry name" value="PWP1"/>
</dbReference>
<evidence type="ECO:0000256" key="3">
    <source>
        <dbReference type="ARBA" id="ARBA00022737"/>
    </source>
</evidence>
<dbReference type="OrthoDB" id="270624at2759"/>
<evidence type="ECO:0000256" key="2">
    <source>
        <dbReference type="ARBA" id="ARBA00022574"/>
    </source>
</evidence>